<evidence type="ECO:0000313" key="1">
    <source>
        <dbReference type="EMBL" id="PHK94907.1"/>
    </source>
</evidence>
<protein>
    <submittedName>
        <fullName evidence="1">Uncharacterized protein</fullName>
    </submittedName>
</protein>
<proteinExistence type="predicted"/>
<dbReference type="EMBL" id="PDNU01000017">
    <property type="protein sequence ID" value="PHK94907.1"/>
    <property type="molecule type" value="Genomic_DNA"/>
</dbReference>
<dbReference type="RefSeq" id="WP_099095553.1">
    <property type="nucleotide sequence ID" value="NZ_PDNU01000017.1"/>
</dbReference>
<reference evidence="1 2" key="1">
    <citation type="submission" date="2017-10" db="EMBL/GenBank/DDBJ databases">
        <authorList>
            <person name="Banno H."/>
            <person name="Chua N.-H."/>
        </authorList>
    </citation>
    <scope>NUCLEOTIDE SEQUENCE [LARGE SCALE GENOMIC DNA]</scope>
    <source>
        <strain evidence="1 2">YW11</strain>
    </source>
</reference>
<dbReference type="AlphaFoldDB" id="A0A2C7AE36"/>
<keyword evidence="2" id="KW-1185">Reference proteome</keyword>
<accession>A0A2C7AE36</accession>
<sequence length="68" mass="7356">MAAVLIVVLAPVWLPLLFLAFGLAAKAFSLFQDLAKLEESWSRRAMRRPAAPAGAAVARRHVFCFSGA</sequence>
<gene>
    <name evidence="1" type="ORF">CR162_10740</name>
</gene>
<evidence type="ECO:0000313" key="2">
    <source>
        <dbReference type="Proteomes" id="UP000223527"/>
    </source>
</evidence>
<name>A0A2C7AE36_9PROT</name>
<dbReference type="Proteomes" id="UP000223527">
    <property type="component" value="Unassembled WGS sequence"/>
</dbReference>
<organism evidence="1 2">
    <name type="scientific">Teichococcus rhizosphaerae</name>
    <dbReference type="NCBI Taxonomy" id="1335062"/>
    <lineage>
        <taxon>Bacteria</taxon>
        <taxon>Pseudomonadati</taxon>
        <taxon>Pseudomonadota</taxon>
        <taxon>Alphaproteobacteria</taxon>
        <taxon>Acetobacterales</taxon>
        <taxon>Roseomonadaceae</taxon>
        <taxon>Roseomonas</taxon>
    </lineage>
</organism>
<comment type="caution">
    <text evidence="1">The sequence shown here is derived from an EMBL/GenBank/DDBJ whole genome shotgun (WGS) entry which is preliminary data.</text>
</comment>